<accession>A0ABX1RPE7</accession>
<dbReference type="PANTHER" id="PTHR40562">
    <property type="match status" value="1"/>
</dbReference>
<proteinExistence type="predicted"/>
<evidence type="ECO:0000256" key="5">
    <source>
        <dbReference type="ARBA" id="ARBA00023014"/>
    </source>
</evidence>
<protein>
    <submittedName>
        <fullName evidence="9">Nitrite reductase small subunit NirD</fullName>
    </submittedName>
</protein>
<evidence type="ECO:0000256" key="4">
    <source>
        <dbReference type="ARBA" id="ARBA00023004"/>
    </source>
</evidence>
<keyword evidence="3" id="KW-0560">Oxidoreductase</keyword>
<keyword evidence="6" id="KW-0534">Nitrate assimilation</keyword>
<comment type="caution">
    <text evidence="9">The sequence shown here is derived from an EMBL/GenBank/DDBJ whole genome shotgun (WGS) entry which is preliminary data.</text>
</comment>
<keyword evidence="4" id="KW-0408">Iron</keyword>
<dbReference type="Gene3D" id="2.102.10.10">
    <property type="entry name" value="Rieske [2Fe-2S] iron-sulphur domain"/>
    <property type="match status" value="1"/>
</dbReference>
<dbReference type="CDD" id="cd03529">
    <property type="entry name" value="Rieske_NirD"/>
    <property type="match status" value="1"/>
</dbReference>
<dbReference type="PANTHER" id="PTHR40562:SF1">
    <property type="entry name" value="NITRITE REDUCTASE (NADH) SMALL SUBUNIT"/>
    <property type="match status" value="1"/>
</dbReference>
<dbReference type="InterPro" id="IPR012748">
    <property type="entry name" value="Rieske-like_NirD"/>
</dbReference>
<feature type="region of interest" description="Disordered" evidence="7">
    <location>
        <begin position="1"/>
        <end position="21"/>
    </location>
</feature>
<keyword evidence="10" id="KW-1185">Reference proteome</keyword>
<evidence type="ECO:0000256" key="3">
    <source>
        <dbReference type="ARBA" id="ARBA00023002"/>
    </source>
</evidence>
<evidence type="ECO:0000256" key="1">
    <source>
        <dbReference type="ARBA" id="ARBA00022714"/>
    </source>
</evidence>
<dbReference type="InterPro" id="IPR036922">
    <property type="entry name" value="Rieske_2Fe-2S_sf"/>
</dbReference>
<organism evidence="9 10">
    <name type="scientific">Pseudonocardia xinjiangensis</name>
    <dbReference type="NCBI Taxonomy" id="75289"/>
    <lineage>
        <taxon>Bacteria</taxon>
        <taxon>Bacillati</taxon>
        <taxon>Actinomycetota</taxon>
        <taxon>Actinomycetes</taxon>
        <taxon>Pseudonocardiales</taxon>
        <taxon>Pseudonocardiaceae</taxon>
        <taxon>Pseudonocardia</taxon>
    </lineage>
</organism>
<gene>
    <name evidence="9" type="primary">nirD</name>
    <name evidence="9" type="ORF">HF577_31985</name>
</gene>
<dbReference type="NCBIfam" id="TIGR02378">
    <property type="entry name" value="nirD_assim_sml"/>
    <property type="match status" value="1"/>
</dbReference>
<sequence>MTISISPTVTERDSAPTASPGPRWEAVCRYDRLLPERGVAALLGDVQVALFRTHDGTVHAIGNIDPFSGAAVLSRGIVGDRAGVATVASPVYKQAFDLVTGRCLDDPDVAVPTYPVRVADGLLEVGLP</sequence>
<feature type="domain" description="Rieske" evidence="8">
    <location>
        <begin position="25"/>
        <end position="125"/>
    </location>
</feature>
<reference evidence="9 10" key="1">
    <citation type="submission" date="2020-04" db="EMBL/GenBank/DDBJ databases">
        <authorList>
            <person name="Klaysubun C."/>
            <person name="Duangmal K."/>
            <person name="Lipun K."/>
        </authorList>
    </citation>
    <scope>NUCLEOTIDE SEQUENCE [LARGE SCALE GENOMIC DNA]</scope>
    <source>
        <strain evidence="9 10">JCM 11839</strain>
    </source>
</reference>
<dbReference type="EMBL" id="JAAXKY010000165">
    <property type="protein sequence ID" value="NMH81696.1"/>
    <property type="molecule type" value="Genomic_DNA"/>
</dbReference>
<keyword evidence="1" id="KW-0001">2Fe-2S</keyword>
<dbReference type="Proteomes" id="UP001296706">
    <property type="component" value="Unassembled WGS sequence"/>
</dbReference>
<dbReference type="Pfam" id="PF13806">
    <property type="entry name" value="Rieske_2"/>
    <property type="match status" value="1"/>
</dbReference>
<dbReference type="PROSITE" id="PS51300">
    <property type="entry name" value="NIRD"/>
    <property type="match status" value="1"/>
</dbReference>
<dbReference type="InterPro" id="IPR017941">
    <property type="entry name" value="Rieske_2Fe-2S"/>
</dbReference>
<name>A0ABX1RPE7_9PSEU</name>
<dbReference type="InterPro" id="IPR017881">
    <property type="entry name" value="NirD"/>
</dbReference>
<keyword evidence="5" id="KW-0411">Iron-sulfur</keyword>
<dbReference type="PROSITE" id="PS51296">
    <property type="entry name" value="RIESKE"/>
    <property type="match status" value="1"/>
</dbReference>
<evidence type="ECO:0000313" key="10">
    <source>
        <dbReference type="Proteomes" id="UP001296706"/>
    </source>
</evidence>
<evidence type="ECO:0000313" key="9">
    <source>
        <dbReference type="EMBL" id="NMH81696.1"/>
    </source>
</evidence>
<dbReference type="SUPFAM" id="SSF50022">
    <property type="entry name" value="ISP domain"/>
    <property type="match status" value="1"/>
</dbReference>
<keyword evidence="2" id="KW-0479">Metal-binding</keyword>
<evidence type="ECO:0000256" key="7">
    <source>
        <dbReference type="SAM" id="MobiDB-lite"/>
    </source>
</evidence>
<evidence type="ECO:0000259" key="8">
    <source>
        <dbReference type="PROSITE" id="PS51296"/>
    </source>
</evidence>
<evidence type="ECO:0000256" key="6">
    <source>
        <dbReference type="ARBA" id="ARBA00023063"/>
    </source>
</evidence>
<dbReference type="RefSeq" id="WP_169399726.1">
    <property type="nucleotide sequence ID" value="NZ_BAAAJH010000012.1"/>
</dbReference>
<evidence type="ECO:0000256" key="2">
    <source>
        <dbReference type="ARBA" id="ARBA00022723"/>
    </source>
</evidence>